<dbReference type="GO" id="GO:0005737">
    <property type="term" value="C:cytoplasm"/>
    <property type="evidence" value="ECO:0007669"/>
    <property type="project" value="TreeGrafter"/>
</dbReference>
<dbReference type="InterPro" id="IPR050494">
    <property type="entry name" value="Ser_Thr_dual-spec_kinase"/>
</dbReference>
<evidence type="ECO:0000256" key="2">
    <source>
        <dbReference type="ARBA" id="ARBA00022527"/>
    </source>
</evidence>
<protein>
    <recommendedName>
        <fullName evidence="9">Protein kinase domain-containing protein</fullName>
    </recommendedName>
</protein>
<evidence type="ECO:0000256" key="5">
    <source>
        <dbReference type="ARBA" id="ARBA00022777"/>
    </source>
</evidence>
<dbReference type="Gene3D" id="1.10.510.10">
    <property type="entry name" value="Transferase(Phosphotransferase) domain 1"/>
    <property type="match status" value="1"/>
</dbReference>
<feature type="region of interest" description="Disordered" evidence="8">
    <location>
        <begin position="655"/>
        <end position="751"/>
    </location>
</feature>
<reference evidence="10 11" key="1">
    <citation type="submission" date="2019-07" db="EMBL/GenBank/DDBJ databases">
        <authorList>
            <person name="Jastrzebski P J."/>
            <person name="Paukszto L."/>
            <person name="Jastrzebski P J."/>
        </authorList>
    </citation>
    <scope>NUCLEOTIDE SEQUENCE [LARGE SCALE GENOMIC DNA]</scope>
    <source>
        <strain evidence="10 11">WMS-il1</strain>
    </source>
</reference>
<dbReference type="PROSITE" id="PS50011">
    <property type="entry name" value="PROTEIN_KINASE_DOM"/>
    <property type="match status" value="1"/>
</dbReference>
<feature type="region of interest" description="Disordered" evidence="8">
    <location>
        <begin position="1"/>
        <end position="34"/>
    </location>
</feature>
<dbReference type="InterPro" id="IPR017441">
    <property type="entry name" value="Protein_kinase_ATP_BS"/>
</dbReference>
<evidence type="ECO:0000313" key="10">
    <source>
        <dbReference type="EMBL" id="VUZ40266.1"/>
    </source>
</evidence>
<keyword evidence="5" id="KW-0418">Kinase</keyword>
<feature type="region of interest" description="Disordered" evidence="8">
    <location>
        <begin position="865"/>
        <end position="886"/>
    </location>
</feature>
<gene>
    <name evidence="10" type="ORF">WMSIL1_LOCUS1553</name>
</gene>
<dbReference type="PANTHER" id="PTHR24058:SF22">
    <property type="entry name" value="DUAL SPECIFICITY TYROSINE-PHOSPHORYLATION-REGULATED KINASE 4"/>
    <property type="match status" value="1"/>
</dbReference>
<keyword evidence="3" id="KW-0808">Transferase</keyword>
<dbReference type="InterPro" id="IPR000719">
    <property type="entry name" value="Prot_kinase_dom"/>
</dbReference>
<keyword evidence="6 7" id="KW-0067">ATP-binding</keyword>
<dbReference type="GO" id="GO:0005524">
    <property type="term" value="F:ATP binding"/>
    <property type="evidence" value="ECO:0007669"/>
    <property type="project" value="UniProtKB-UniRule"/>
</dbReference>
<dbReference type="EMBL" id="CABIJS010000033">
    <property type="protein sequence ID" value="VUZ40266.1"/>
    <property type="molecule type" value="Genomic_DNA"/>
</dbReference>
<keyword evidence="11" id="KW-1185">Reference proteome</keyword>
<feature type="binding site" evidence="7">
    <location>
        <position position="115"/>
    </location>
    <ligand>
        <name>ATP</name>
        <dbReference type="ChEBI" id="CHEBI:30616"/>
    </ligand>
</feature>
<feature type="region of interest" description="Disordered" evidence="8">
    <location>
        <begin position="577"/>
        <end position="606"/>
    </location>
</feature>
<name>A0A564XZD4_HYMDI</name>
<evidence type="ECO:0000256" key="6">
    <source>
        <dbReference type="ARBA" id="ARBA00022840"/>
    </source>
</evidence>
<evidence type="ECO:0000256" key="3">
    <source>
        <dbReference type="ARBA" id="ARBA00022679"/>
    </source>
</evidence>
<feature type="region of interest" description="Disordered" evidence="8">
    <location>
        <begin position="908"/>
        <end position="945"/>
    </location>
</feature>
<dbReference type="PROSITE" id="PS00107">
    <property type="entry name" value="PROTEIN_KINASE_ATP"/>
    <property type="match status" value="1"/>
</dbReference>
<evidence type="ECO:0000256" key="4">
    <source>
        <dbReference type="ARBA" id="ARBA00022741"/>
    </source>
</evidence>
<dbReference type="Pfam" id="PF00069">
    <property type="entry name" value="Pkinase"/>
    <property type="match status" value="1"/>
</dbReference>
<sequence>MAKDAVGTPQKKKLFSSNKTGKSEETLKASRLQTNGDKDEVSKYSVVYYRGENMKRDLSKMLNLRQANTKDTSYHEIPHDHIGYRYECIRSLGKGSFGNVILAIDHKEHIEVALKVVRRDIRFTTQAREEIAILETLQRLNPNPKGPSDRFPIVRIIEHFMFRDYMCLSFELLGCSLYDLIKDKKYQGLPRDRVRRLMSSVLDGLTYVWNAGIIHCDLKPENVLLVSKASDGGPDEIRDLVKIIDFGSSCFMGKQCYPYIQSRFYRAPEVIMRLEYNRPIDIWSFGCLVFEMIRGYPLFPGEDEFDQLACMMEKLGMPPLQMVEHSRVFSRYFVEPEATRKYYNPLDKQTPLKFIPRYCTIHQNQDGNAELRPNLSKKTRRLRKPPGAVKVAQALVSTLSHSSGKYNDYTPTPSEELDNIHVVKLIEACLSWQPEMRINPSQAKTFSWFNYKSNHLGDNLSVSLLSRSRSPASSKHSSASSQHSIYTDAAPTATFKSALTNGTVPLVTPLQAAVVSSTCPATTEVLIPSPKVVAARASLGQANLNNHISQTTTTVNNVCYTGGVNDALPTPNNKVKVSVTSVSPPGPELPKRHGSPASISSGENKQEERVIYARSYKPASPKMNFYEYNTATYRHNANLLEKKISDISLQSLDSSVDDITPRQQDSSRYTRRNGVQPNDRFREPSTRLRKRNQSVEPKRHTQPVGNEVTTKERSILPPQSYITSVTTALSSSPEEESEKSGRHNPNALSKLSRWDLTSVEHPEPKSTYVNNKMDPARARRHITLRTEPLTMDRRQNFAKTRSAVDFPLNLSLENSDESEESKRRPIYESSLRAETMRPPMFREQLIGPKISGPGISLSPRQIAKASPARNYGVRDSSGKVMQPHTDYRRRRMSNKTNSANHLVELTEAKLSSSRSSDVLPGSRVHNTRTNGAGVDTENTSSFIDLNKPQPSIMMIKPQT</sequence>
<dbReference type="Gene3D" id="3.30.200.20">
    <property type="entry name" value="Phosphorylase Kinase, domain 1"/>
    <property type="match status" value="1"/>
</dbReference>
<dbReference type="PROSITE" id="PS00108">
    <property type="entry name" value="PROTEIN_KINASE_ST"/>
    <property type="match status" value="1"/>
</dbReference>
<comment type="similarity">
    <text evidence="1">Belongs to the protein kinase superfamily. CMGC Ser/Thr protein kinase family. MNB/DYRK subfamily.</text>
</comment>
<organism evidence="10 11">
    <name type="scientific">Hymenolepis diminuta</name>
    <name type="common">Rat tapeworm</name>
    <dbReference type="NCBI Taxonomy" id="6216"/>
    <lineage>
        <taxon>Eukaryota</taxon>
        <taxon>Metazoa</taxon>
        <taxon>Spiralia</taxon>
        <taxon>Lophotrochozoa</taxon>
        <taxon>Platyhelminthes</taxon>
        <taxon>Cestoda</taxon>
        <taxon>Eucestoda</taxon>
        <taxon>Cyclophyllidea</taxon>
        <taxon>Hymenolepididae</taxon>
        <taxon>Hymenolepis</taxon>
    </lineage>
</organism>
<dbReference type="SUPFAM" id="SSF56112">
    <property type="entry name" value="Protein kinase-like (PK-like)"/>
    <property type="match status" value="1"/>
</dbReference>
<proteinExistence type="inferred from homology"/>
<dbReference type="PANTHER" id="PTHR24058">
    <property type="entry name" value="DUAL SPECIFICITY PROTEIN KINASE"/>
    <property type="match status" value="1"/>
</dbReference>
<evidence type="ECO:0000259" key="9">
    <source>
        <dbReference type="PROSITE" id="PS50011"/>
    </source>
</evidence>
<dbReference type="InterPro" id="IPR011009">
    <property type="entry name" value="Kinase-like_dom_sf"/>
</dbReference>
<evidence type="ECO:0000256" key="7">
    <source>
        <dbReference type="PROSITE-ProRule" id="PRU10141"/>
    </source>
</evidence>
<evidence type="ECO:0000313" key="11">
    <source>
        <dbReference type="Proteomes" id="UP000321570"/>
    </source>
</evidence>
<accession>A0A564XZD4</accession>
<dbReference type="GO" id="GO:0004674">
    <property type="term" value="F:protein serine/threonine kinase activity"/>
    <property type="evidence" value="ECO:0007669"/>
    <property type="project" value="UniProtKB-KW"/>
</dbReference>
<dbReference type="GO" id="GO:0005856">
    <property type="term" value="C:cytoskeleton"/>
    <property type="evidence" value="ECO:0007669"/>
    <property type="project" value="TreeGrafter"/>
</dbReference>
<dbReference type="SMART" id="SM00220">
    <property type="entry name" value="S_TKc"/>
    <property type="match status" value="1"/>
</dbReference>
<keyword evidence="2" id="KW-0723">Serine/threonine-protein kinase</keyword>
<feature type="compositionally biased region" description="Polar residues" evidence="8">
    <location>
        <begin position="720"/>
        <end position="729"/>
    </location>
</feature>
<evidence type="ECO:0000256" key="1">
    <source>
        <dbReference type="ARBA" id="ARBA00008867"/>
    </source>
</evidence>
<dbReference type="AlphaFoldDB" id="A0A564XZD4"/>
<keyword evidence="4 7" id="KW-0547">Nucleotide-binding</keyword>
<dbReference type="Proteomes" id="UP000321570">
    <property type="component" value="Unassembled WGS sequence"/>
</dbReference>
<dbReference type="InterPro" id="IPR008271">
    <property type="entry name" value="Ser/Thr_kinase_AS"/>
</dbReference>
<evidence type="ECO:0000256" key="8">
    <source>
        <dbReference type="SAM" id="MobiDB-lite"/>
    </source>
</evidence>
<feature type="domain" description="Protein kinase" evidence="9">
    <location>
        <begin position="86"/>
        <end position="449"/>
    </location>
</feature>